<accession>A0AAD5SHP6</accession>
<evidence type="ECO:0000313" key="3">
    <source>
        <dbReference type="Proteomes" id="UP001212841"/>
    </source>
</evidence>
<keyword evidence="3" id="KW-1185">Reference proteome</keyword>
<proteinExistence type="predicted"/>
<name>A0AAD5SHP6_9FUNG</name>
<dbReference type="AlphaFoldDB" id="A0AAD5SHP6"/>
<reference evidence="2" key="1">
    <citation type="submission" date="2020-05" db="EMBL/GenBank/DDBJ databases">
        <title>Phylogenomic resolution of chytrid fungi.</title>
        <authorList>
            <person name="Stajich J.E."/>
            <person name="Amses K."/>
            <person name="Simmons R."/>
            <person name="Seto K."/>
            <person name="Myers J."/>
            <person name="Bonds A."/>
            <person name="Quandt C.A."/>
            <person name="Barry K."/>
            <person name="Liu P."/>
            <person name="Grigoriev I."/>
            <person name="Longcore J.E."/>
            <person name="James T.Y."/>
        </authorList>
    </citation>
    <scope>NUCLEOTIDE SEQUENCE</scope>
    <source>
        <strain evidence="2">JEL0318</strain>
    </source>
</reference>
<sequence>MEDIGDKKLEAYDSSDNFPLVKAEASDDWENIPDMTENVSDKTSTEIDKVPGELTTDIENVPDKTTTPAEAPQRPSEPVPTVMTPTDLQSAQISRADILFKEYIKTLTTLNKSLEAWTIGNTFTVRAQSSIVMTRAEEELLRVAIQKAFTDKGWKLAKSIFGLFGKNPYWKRGWCSSWDDGLYVVLRTPAGLKLASEYFHERLGI</sequence>
<dbReference type="Proteomes" id="UP001212841">
    <property type="component" value="Unassembled WGS sequence"/>
</dbReference>
<protein>
    <submittedName>
        <fullName evidence="2">Uncharacterized protein</fullName>
    </submittedName>
</protein>
<organism evidence="2 3">
    <name type="scientific">Rhizophlyctis rosea</name>
    <dbReference type="NCBI Taxonomy" id="64517"/>
    <lineage>
        <taxon>Eukaryota</taxon>
        <taxon>Fungi</taxon>
        <taxon>Fungi incertae sedis</taxon>
        <taxon>Chytridiomycota</taxon>
        <taxon>Chytridiomycota incertae sedis</taxon>
        <taxon>Chytridiomycetes</taxon>
        <taxon>Rhizophlyctidales</taxon>
        <taxon>Rhizophlyctidaceae</taxon>
        <taxon>Rhizophlyctis</taxon>
    </lineage>
</organism>
<evidence type="ECO:0000313" key="2">
    <source>
        <dbReference type="EMBL" id="KAJ3055656.1"/>
    </source>
</evidence>
<feature type="region of interest" description="Disordered" evidence="1">
    <location>
        <begin position="23"/>
        <end position="84"/>
    </location>
</feature>
<dbReference type="EMBL" id="JADGJD010000068">
    <property type="protein sequence ID" value="KAJ3055656.1"/>
    <property type="molecule type" value="Genomic_DNA"/>
</dbReference>
<evidence type="ECO:0000256" key="1">
    <source>
        <dbReference type="SAM" id="MobiDB-lite"/>
    </source>
</evidence>
<gene>
    <name evidence="2" type="ORF">HK097_009774</name>
</gene>
<feature type="compositionally biased region" description="Basic and acidic residues" evidence="1">
    <location>
        <begin position="39"/>
        <end position="51"/>
    </location>
</feature>
<comment type="caution">
    <text evidence="2">The sequence shown here is derived from an EMBL/GenBank/DDBJ whole genome shotgun (WGS) entry which is preliminary data.</text>
</comment>